<comment type="similarity">
    <text evidence="1">Belongs to the eukaryotic ribosomal protein eL33 family.</text>
</comment>
<evidence type="ECO:0000256" key="3">
    <source>
        <dbReference type="ARBA" id="ARBA00023274"/>
    </source>
</evidence>
<dbReference type="InterPro" id="IPR009000">
    <property type="entry name" value="Transl_B-barrel_sf"/>
</dbReference>
<dbReference type="GO" id="GO:1990904">
    <property type="term" value="C:ribonucleoprotein complex"/>
    <property type="evidence" value="ECO:0007669"/>
    <property type="project" value="UniProtKB-KW"/>
</dbReference>
<organism evidence="6">
    <name type="scientific">Cuerna arida</name>
    <dbReference type="NCBI Taxonomy" id="1464854"/>
    <lineage>
        <taxon>Eukaryota</taxon>
        <taxon>Metazoa</taxon>
        <taxon>Ecdysozoa</taxon>
        <taxon>Arthropoda</taxon>
        <taxon>Hexapoda</taxon>
        <taxon>Insecta</taxon>
        <taxon>Pterygota</taxon>
        <taxon>Neoptera</taxon>
        <taxon>Paraneoptera</taxon>
        <taxon>Hemiptera</taxon>
        <taxon>Auchenorrhyncha</taxon>
        <taxon>Membracoidea</taxon>
        <taxon>Cicadellidae</taxon>
        <taxon>Cicadellinae</taxon>
        <taxon>Proconiini</taxon>
        <taxon>Cuerna</taxon>
    </lineage>
</organism>
<accession>A0A1B6G7L9</accession>
<dbReference type="PANTHER" id="PTHR10902">
    <property type="entry name" value="60S RIBOSOMAL PROTEIN L35A"/>
    <property type="match status" value="1"/>
</dbReference>
<evidence type="ECO:0000256" key="5">
    <source>
        <dbReference type="ARBA" id="ARBA00035530"/>
    </source>
</evidence>
<dbReference type="GO" id="GO:0003735">
    <property type="term" value="F:structural constituent of ribosome"/>
    <property type="evidence" value="ECO:0007669"/>
    <property type="project" value="InterPro"/>
</dbReference>
<evidence type="ECO:0000256" key="1">
    <source>
        <dbReference type="ARBA" id="ARBA00009269"/>
    </source>
</evidence>
<dbReference type="GO" id="GO:0005840">
    <property type="term" value="C:ribosome"/>
    <property type="evidence" value="ECO:0007669"/>
    <property type="project" value="UniProtKB-KW"/>
</dbReference>
<dbReference type="Gene3D" id="2.40.10.190">
    <property type="entry name" value="translation elongation factor selb, chain A, domain 4"/>
    <property type="match status" value="1"/>
</dbReference>
<dbReference type="Pfam" id="PF01247">
    <property type="entry name" value="Ribosomal_L35Ae"/>
    <property type="match status" value="1"/>
</dbReference>
<reference evidence="6" key="1">
    <citation type="submission" date="2015-11" db="EMBL/GenBank/DDBJ databases">
        <title>De novo transcriptome assembly of four potential Pierce s Disease insect vectors from Arizona vineyards.</title>
        <authorList>
            <person name="Tassone E.E."/>
        </authorList>
    </citation>
    <scope>NUCLEOTIDE SEQUENCE</scope>
</reference>
<keyword evidence="3" id="KW-0687">Ribonucleoprotein</keyword>
<dbReference type="PROSITE" id="PS01105">
    <property type="entry name" value="RIBOSOMAL_L35AE"/>
    <property type="match status" value="1"/>
</dbReference>
<dbReference type="InterPro" id="IPR018266">
    <property type="entry name" value="Ribosomal_eL33_CS"/>
</dbReference>
<evidence type="ECO:0000256" key="2">
    <source>
        <dbReference type="ARBA" id="ARBA00022980"/>
    </source>
</evidence>
<dbReference type="SUPFAM" id="SSF50447">
    <property type="entry name" value="Translation proteins"/>
    <property type="match status" value="1"/>
</dbReference>
<protein>
    <recommendedName>
        <fullName evidence="4">Large ribosomal subunit protein eL33</fullName>
    </recommendedName>
    <alternativeName>
        <fullName evidence="5">60S ribosomal protein L35a</fullName>
    </alternativeName>
</protein>
<feature type="non-terminal residue" evidence="6">
    <location>
        <position position="180"/>
    </location>
</feature>
<dbReference type="GO" id="GO:0006412">
    <property type="term" value="P:translation"/>
    <property type="evidence" value="ECO:0007669"/>
    <property type="project" value="InterPro"/>
</dbReference>
<dbReference type="EMBL" id="GECZ01011446">
    <property type="protein sequence ID" value="JAS58323.1"/>
    <property type="molecule type" value="Transcribed_RNA"/>
</dbReference>
<dbReference type="InterPro" id="IPR001780">
    <property type="entry name" value="Ribosomal_eL33"/>
</dbReference>
<evidence type="ECO:0000313" key="6">
    <source>
        <dbReference type="EMBL" id="JAS58323.1"/>
    </source>
</evidence>
<evidence type="ECO:0000256" key="4">
    <source>
        <dbReference type="ARBA" id="ARBA00035228"/>
    </source>
</evidence>
<name>A0A1B6G7L9_9HEMI</name>
<dbReference type="HAMAP" id="MF_00573">
    <property type="entry name" value="Ribosomal_eL33"/>
    <property type="match status" value="1"/>
</dbReference>
<feature type="non-terminal residue" evidence="6">
    <location>
        <position position="1"/>
    </location>
</feature>
<dbReference type="AlphaFoldDB" id="A0A1B6G7L9"/>
<proteinExistence type="inferred from homology"/>
<keyword evidence="2" id="KW-0689">Ribosomal protein</keyword>
<dbReference type="InterPro" id="IPR038661">
    <property type="entry name" value="Ribosomal_eL33_sf"/>
</dbReference>
<sequence length="180" mass="20947">TFRLVMTSSAVKTVQKSAEKAAKKTKKVVVSDKKEVKMVEKPKKNKDKIREKRKQNAKLLHKLRKRKYKQRFGRLYVRAVFTGYKRGLRNQHEHTALLKVEGCHSKEDAQFYVGKKCVYVYRAKKKTCIPMKPKRVKNHIRAVWGKVTRVHGNSGVVRAKFARNLPASAISKRVRVMLYP</sequence>
<gene>
    <name evidence="6" type="ORF">g.5140</name>
</gene>
<dbReference type="FunFam" id="2.40.10.190:FF:000001">
    <property type="entry name" value="60S ribosomal protein L35a"/>
    <property type="match status" value="1"/>
</dbReference>